<accession>A0A366HAF7</accession>
<dbReference type="Gene3D" id="1.10.8.60">
    <property type="match status" value="1"/>
</dbReference>
<feature type="domain" description="Response regulatory" evidence="10">
    <location>
        <begin position="7"/>
        <end position="121"/>
    </location>
</feature>
<evidence type="ECO:0000256" key="2">
    <source>
        <dbReference type="ARBA" id="ARBA00022741"/>
    </source>
</evidence>
<dbReference type="PANTHER" id="PTHR32071:SF117">
    <property type="entry name" value="PTS-DEPENDENT DIHYDROXYACETONE KINASE OPERON REGULATORY PROTEIN-RELATED"/>
    <property type="match status" value="1"/>
</dbReference>
<feature type="domain" description="Sigma-54 factor interaction" evidence="9">
    <location>
        <begin position="142"/>
        <end position="371"/>
    </location>
</feature>
<evidence type="ECO:0000256" key="8">
    <source>
        <dbReference type="PROSITE-ProRule" id="PRU00169"/>
    </source>
</evidence>
<dbReference type="CDD" id="cd00009">
    <property type="entry name" value="AAA"/>
    <property type="match status" value="1"/>
</dbReference>
<dbReference type="PROSITE" id="PS00688">
    <property type="entry name" value="SIGMA54_INTERACT_3"/>
    <property type="match status" value="1"/>
</dbReference>
<evidence type="ECO:0000259" key="9">
    <source>
        <dbReference type="PROSITE" id="PS50045"/>
    </source>
</evidence>
<dbReference type="GO" id="GO:0003677">
    <property type="term" value="F:DNA binding"/>
    <property type="evidence" value="ECO:0007669"/>
    <property type="project" value="UniProtKB-KW"/>
</dbReference>
<dbReference type="PROSITE" id="PS50110">
    <property type="entry name" value="RESPONSE_REGULATORY"/>
    <property type="match status" value="1"/>
</dbReference>
<proteinExistence type="predicted"/>
<dbReference type="SUPFAM" id="SSF52172">
    <property type="entry name" value="CheY-like"/>
    <property type="match status" value="1"/>
</dbReference>
<dbReference type="InterPro" id="IPR027417">
    <property type="entry name" value="P-loop_NTPase"/>
</dbReference>
<keyword evidence="7" id="KW-0804">Transcription</keyword>
<dbReference type="InterPro" id="IPR001789">
    <property type="entry name" value="Sig_transdc_resp-reg_receiver"/>
</dbReference>
<dbReference type="RefSeq" id="WP_245958271.1">
    <property type="nucleotide sequence ID" value="NZ_QNRR01000012.1"/>
</dbReference>
<evidence type="ECO:0000256" key="3">
    <source>
        <dbReference type="ARBA" id="ARBA00022840"/>
    </source>
</evidence>
<dbReference type="CDD" id="cd17537">
    <property type="entry name" value="REC_FixJ"/>
    <property type="match status" value="1"/>
</dbReference>
<keyword evidence="4" id="KW-0902">Two-component regulatory system</keyword>
<comment type="caution">
    <text evidence="11">The sequence shown here is derived from an EMBL/GenBank/DDBJ whole genome shotgun (WGS) entry which is preliminary data.</text>
</comment>
<dbReference type="InterPro" id="IPR002078">
    <property type="entry name" value="Sigma_54_int"/>
</dbReference>
<dbReference type="PANTHER" id="PTHR32071">
    <property type="entry name" value="TRANSCRIPTIONAL REGULATORY PROTEIN"/>
    <property type="match status" value="1"/>
</dbReference>
<keyword evidence="5" id="KW-0805">Transcription regulation</keyword>
<dbReference type="Gene3D" id="3.40.50.2300">
    <property type="match status" value="1"/>
</dbReference>
<dbReference type="SMART" id="SM00448">
    <property type="entry name" value="REC"/>
    <property type="match status" value="1"/>
</dbReference>
<dbReference type="Gene3D" id="3.40.50.300">
    <property type="entry name" value="P-loop containing nucleotide triphosphate hydrolases"/>
    <property type="match status" value="1"/>
</dbReference>
<evidence type="ECO:0000313" key="11">
    <source>
        <dbReference type="EMBL" id="RBP38137.1"/>
    </source>
</evidence>
<evidence type="ECO:0000256" key="6">
    <source>
        <dbReference type="ARBA" id="ARBA00023125"/>
    </source>
</evidence>
<evidence type="ECO:0000259" key="10">
    <source>
        <dbReference type="PROSITE" id="PS50110"/>
    </source>
</evidence>
<evidence type="ECO:0000256" key="1">
    <source>
        <dbReference type="ARBA" id="ARBA00022553"/>
    </source>
</evidence>
<dbReference type="GO" id="GO:0000160">
    <property type="term" value="P:phosphorelay signal transduction system"/>
    <property type="evidence" value="ECO:0007669"/>
    <property type="project" value="UniProtKB-KW"/>
</dbReference>
<dbReference type="InterPro" id="IPR025943">
    <property type="entry name" value="Sigma_54_int_dom_ATP-bd_2"/>
</dbReference>
<dbReference type="FunFam" id="3.40.50.2300:FF:000018">
    <property type="entry name" value="DNA-binding transcriptional regulator NtrC"/>
    <property type="match status" value="1"/>
</dbReference>
<keyword evidence="3" id="KW-0067">ATP-binding</keyword>
<keyword evidence="1 8" id="KW-0597">Phosphoprotein</keyword>
<dbReference type="SUPFAM" id="SSF52540">
    <property type="entry name" value="P-loop containing nucleoside triphosphate hydrolases"/>
    <property type="match status" value="1"/>
</dbReference>
<dbReference type="Proteomes" id="UP000253426">
    <property type="component" value="Unassembled WGS sequence"/>
</dbReference>
<dbReference type="GO" id="GO:0005524">
    <property type="term" value="F:ATP binding"/>
    <property type="evidence" value="ECO:0007669"/>
    <property type="project" value="UniProtKB-KW"/>
</dbReference>
<sequence>MKNVDALVCVVDDDVSIRESVRGLLRAEGLRVETYGSADDFLARSRGEPPGCLVLDVELPGLSGLQLQRELFRSEPHIPIVFLTGHGDISMSVRAIKAGAFEFLTKPFDPEELLDAVQESLLTREYGGHRSKDQASAQSNEIVGIGGAHRTLIKQISMVAPTDSTVLIQGETGTGKELVAREIHKLSRRKEHALVRVNCASIPKELYESEFFGHARGAFTGAIKDRMGRFEAAHGGTLFLDEIGEIPLELQSKLLRALQEKQFERVGEERTRRVDVRVVVATNRDLKAEVAGGRFREDLYYRLDVFPVRVSPLRDRREDIPMLAKYFVELLAKEMKCTKPRLTEAGVIRLQEYHWPGNIRELRNVIERATILARGKVLEFDLPTTTAEAPALPAPRSMNQEKAEPEFMTEPEIQRRERENLRIVLNKTGWKVGGPSGAAELLGVKPTTLISRIKKMGLSRNEATQ</sequence>
<dbReference type="AlphaFoldDB" id="A0A366HAF7"/>
<evidence type="ECO:0000256" key="7">
    <source>
        <dbReference type="ARBA" id="ARBA00023163"/>
    </source>
</evidence>
<dbReference type="Pfam" id="PF00158">
    <property type="entry name" value="Sigma54_activat"/>
    <property type="match status" value="1"/>
</dbReference>
<dbReference type="Pfam" id="PF25601">
    <property type="entry name" value="AAA_lid_14"/>
    <property type="match status" value="1"/>
</dbReference>
<dbReference type="GO" id="GO:0006355">
    <property type="term" value="P:regulation of DNA-templated transcription"/>
    <property type="evidence" value="ECO:0007669"/>
    <property type="project" value="InterPro"/>
</dbReference>
<dbReference type="InterPro" id="IPR025944">
    <property type="entry name" value="Sigma_54_int_dom_CS"/>
</dbReference>
<evidence type="ECO:0000256" key="5">
    <source>
        <dbReference type="ARBA" id="ARBA00023015"/>
    </source>
</evidence>
<evidence type="ECO:0000313" key="12">
    <source>
        <dbReference type="Proteomes" id="UP000253426"/>
    </source>
</evidence>
<protein>
    <submittedName>
        <fullName evidence="11">DNA-binding NtrC family response regulator</fullName>
    </submittedName>
</protein>
<feature type="modified residue" description="4-aspartylphosphate" evidence="8">
    <location>
        <position position="56"/>
    </location>
</feature>
<evidence type="ECO:0000256" key="4">
    <source>
        <dbReference type="ARBA" id="ARBA00023012"/>
    </source>
</evidence>
<dbReference type="InterPro" id="IPR011006">
    <property type="entry name" value="CheY-like_superfamily"/>
</dbReference>
<dbReference type="PROSITE" id="PS00676">
    <property type="entry name" value="SIGMA54_INTERACT_2"/>
    <property type="match status" value="1"/>
</dbReference>
<dbReference type="Gene3D" id="1.10.10.60">
    <property type="entry name" value="Homeodomain-like"/>
    <property type="match status" value="1"/>
</dbReference>
<dbReference type="EMBL" id="QNRR01000012">
    <property type="protein sequence ID" value="RBP38137.1"/>
    <property type="molecule type" value="Genomic_DNA"/>
</dbReference>
<dbReference type="InterPro" id="IPR025662">
    <property type="entry name" value="Sigma_54_int_dom_ATP-bd_1"/>
</dbReference>
<dbReference type="SUPFAM" id="SSF46689">
    <property type="entry name" value="Homeodomain-like"/>
    <property type="match status" value="1"/>
</dbReference>
<dbReference type="SMART" id="SM00382">
    <property type="entry name" value="AAA"/>
    <property type="match status" value="1"/>
</dbReference>
<reference evidence="11 12" key="1">
    <citation type="submission" date="2018-06" db="EMBL/GenBank/DDBJ databases">
        <title>Genomic Encyclopedia of Type Strains, Phase IV (KMG-IV): sequencing the most valuable type-strain genomes for metagenomic binning, comparative biology and taxonomic classification.</title>
        <authorList>
            <person name="Goeker M."/>
        </authorList>
    </citation>
    <scope>NUCLEOTIDE SEQUENCE [LARGE SCALE GENOMIC DNA]</scope>
    <source>
        <strain evidence="11 12">DSM 25532</strain>
    </source>
</reference>
<gene>
    <name evidence="11" type="ORF">DES53_112135</name>
</gene>
<keyword evidence="6 11" id="KW-0238">DNA-binding</keyword>
<keyword evidence="12" id="KW-1185">Reference proteome</keyword>
<dbReference type="InterPro" id="IPR009057">
    <property type="entry name" value="Homeodomain-like_sf"/>
</dbReference>
<dbReference type="PROSITE" id="PS00675">
    <property type="entry name" value="SIGMA54_INTERACT_1"/>
    <property type="match status" value="1"/>
</dbReference>
<dbReference type="InterPro" id="IPR058031">
    <property type="entry name" value="AAA_lid_NorR"/>
</dbReference>
<dbReference type="InterPro" id="IPR003593">
    <property type="entry name" value="AAA+_ATPase"/>
</dbReference>
<dbReference type="PROSITE" id="PS50045">
    <property type="entry name" value="SIGMA54_INTERACT_4"/>
    <property type="match status" value="1"/>
</dbReference>
<dbReference type="FunFam" id="3.40.50.300:FF:000006">
    <property type="entry name" value="DNA-binding transcriptional regulator NtrC"/>
    <property type="match status" value="1"/>
</dbReference>
<organism evidence="11 12">
    <name type="scientific">Roseimicrobium gellanilyticum</name>
    <dbReference type="NCBI Taxonomy" id="748857"/>
    <lineage>
        <taxon>Bacteria</taxon>
        <taxon>Pseudomonadati</taxon>
        <taxon>Verrucomicrobiota</taxon>
        <taxon>Verrucomicrobiia</taxon>
        <taxon>Verrucomicrobiales</taxon>
        <taxon>Verrucomicrobiaceae</taxon>
        <taxon>Roseimicrobium</taxon>
    </lineage>
</organism>
<keyword evidence="2" id="KW-0547">Nucleotide-binding</keyword>
<name>A0A366HAF7_9BACT</name>
<dbReference type="Pfam" id="PF00072">
    <property type="entry name" value="Response_reg"/>
    <property type="match status" value="1"/>
</dbReference>